<evidence type="ECO:0000313" key="1">
    <source>
        <dbReference type="EMBL" id="EFB35981.1"/>
    </source>
</evidence>
<keyword evidence="2" id="KW-1185">Reference proteome</keyword>
<organism evidence="1 2">
    <name type="scientific">Segatella copri DSM 18205</name>
    <dbReference type="NCBI Taxonomy" id="537011"/>
    <lineage>
        <taxon>Bacteria</taxon>
        <taxon>Pseudomonadati</taxon>
        <taxon>Bacteroidota</taxon>
        <taxon>Bacteroidia</taxon>
        <taxon>Bacteroidales</taxon>
        <taxon>Prevotellaceae</taxon>
        <taxon>Segatella</taxon>
    </lineage>
</organism>
<sequence>MKYLAHKHSVFKFIIYNCSCFSAETASCLLSRGKDYANERNESFLSNCRVQLIFCKDYANRKQNHQACLNVMLRCS</sequence>
<proteinExistence type="predicted"/>
<protein>
    <submittedName>
        <fullName evidence="1">Uncharacterized protein</fullName>
    </submittedName>
</protein>
<dbReference type="PaxDb" id="537011-PREVCOP_04400"/>
<comment type="caution">
    <text evidence="1">The sequence shown here is derived from an EMBL/GenBank/DDBJ whole genome shotgun (WGS) entry which is preliminary data.</text>
</comment>
<dbReference type="STRING" id="537011.PREVCOP_04400"/>
<dbReference type="HOGENOM" id="CLU_2651400_0_0_10"/>
<dbReference type="AlphaFoldDB" id="D1PB23"/>
<accession>D1PB23</accession>
<dbReference type="Proteomes" id="UP000004477">
    <property type="component" value="Unassembled WGS sequence"/>
</dbReference>
<reference evidence="1" key="1">
    <citation type="submission" date="2009-11" db="EMBL/GenBank/DDBJ databases">
        <authorList>
            <person name="Weinstock G."/>
            <person name="Sodergren E."/>
            <person name="Clifton S."/>
            <person name="Fulton L."/>
            <person name="Fulton B."/>
            <person name="Courtney L."/>
            <person name="Fronick C."/>
            <person name="Harrison M."/>
            <person name="Strong C."/>
            <person name="Farmer C."/>
            <person name="Delahaunty K."/>
            <person name="Markovic C."/>
            <person name="Hall O."/>
            <person name="Minx P."/>
            <person name="Tomlinson C."/>
            <person name="Mitreva M."/>
            <person name="Nelson J."/>
            <person name="Hou S."/>
            <person name="Wollam A."/>
            <person name="Pepin K.H."/>
            <person name="Johnson M."/>
            <person name="Bhonagiri V."/>
            <person name="Nash W.E."/>
            <person name="Warren W."/>
            <person name="Chinwalla A."/>
            <person name="Mardis E.R."/>
            <person name="Wilson R.K."/>
        </authorList>
    </citation>
    <scope>NUCLEOTIDE SEQUENCE [LARGE SCALE GENOMIC DNA]</scope>
    <source>
        <strain evidence="1">DSM 18205</strain>
    </source>
</reference>
<name>D1PB23_9BACT</name>
<evidence type="ECO:0000313" key="2">
    <source>
        <dbReference type="Proteomes" id="UP000004477"/>
    </source>
</evidence>
<gene>
    <name evidence="1" type="ORF">PREVCOP_04400</name>
</gene>
<dbReference type="EMBL" id="ACBX02000011">
    <property type="protein sequence ID" value="EFB35981.1"/>
    <property type="molecule type" value="Genomic_DNA"/>
</dbReference>